<name>A0ABS0SB63_9HYPH</name>
<protein>
    <submittedName>
        <fullName evidence="2">Uncharacterized protein</fullName>
    </submittedName>
</protein>
<feature type="transmembrane region" description="Helical" evidence="1">
    <location>
        <begin position="65"/>
        <end position="83"/>
    </location>
</feature>
<organism evidence="2 3">
    <name type="scientific">Aquamicrobium zhengzhouense</name>
    <dbReference type="NCBI Taxonomy" id="2781738"/>
    <lineage>
        <taxon>Bacteria</taxon>
        <taxon>Pseudomonadati</taxon>
        <taxon>Pseudomonadota</taxon>
        <taxon>Alphaproteobacteria</taxon>
        <taxon>Hyphomicrobiales</taxon>
        <taxon>Phyllobacteriaceae</taxon>
        <taxon>Aquamicrobium</taxon>
    </lineage>
</organism>
<dbReference type="Proteomes" id="UP000601789">
    <property type="component" value="Unassembled WGS sequence"/>
</dbReference>
<dbReference type="EMBL" id="JADGMQ010000003">
    <property type="protein sequence ID" value="MBI1620534.1"/>
    <property type="molecule type" value="Genomic_DNA"/>
</dbReference>
<evidence type="ECO:0000313" key="2">
    <source>
        <dbReference type="EMBL" id="MBI1620534.1"/>
    </source>
</evidence>
<reference evidence="2 3" key="1">
    <citation type="submission" date="2020-10" db="EMBL/GenBank/DDBJ databases">
        <title>Aquamicrobium zhengzhouensis sp. nov., a exopolysaccharide producing bacterium isolated from farmland soil.</title>
        <authorList>
            <person name="Wang X."/>
        </authorList>
    </citation>
    <scope>NUCLEOTIDE SEQUENCE [LARGE SCALE GENOMIC DNA]</scope>
    <source>
        <strain evidence="3">cd-1</strain>
    </source>
</reference>
<proteinExistence type="predicted"/>
<evidence type="ECO:0000256" key="1">
    <source>
        <dbReference type="SAM" id="Phobius"/>
    </source>
</evidence>
<keyword evidence="1" id="KW-1133">Transmembrane helix</keyword>
<dbReference type="RefSeq" id="WP_198475934.1">
    <property type="nucleotide sequence ID" value="NZ_JADGMQ010000003.1"/>
</dbReference>
<accession>A0ABS0SB63</accession>
<keyword evidence="1" id="KW-0472">Membrane</keyword>
<sequence length="86" mass="9307">MTKTAKTATGAAIALISSIALMFLMRANAPRHAHMFEAVQAGTHPMTTMWSEMGWMMALGPVTGILFFGGIVTFVVLLVRFFAKSD</sequence>
<comment type="caution">
    <text evidence="2">The sequence shown here is derived from an EMBL/GenBank/DDBJ whole genome shotgun (WGS) entry which is preliminary data.</text>
</comment>
<evidence type="ECO:0000313" key="3">
    <source>
        <dbReference type="Proteomes" id="UP000601789"/>
    </source>
</evidence>
<keyword evidence="3" id="KW-1185">Reference proteome</keyword>
<keyword evidence="1" id="KW-0812">Transmembrane</keyword>
<gene>
    <name evidence="2" type="ORF">IOD40_07655</name>
</gene>